<proteinExistence type="predicted"/>
<evidence type="ECO:0000313" key="1">
    <source>
        <dbReference type="EMBL" id="CAG8710532.1"/>
    </source>
</evidence>
<keyword evidence="2" id="KW-1185">Reference proteome</keyword>
<dbReference type="EMBL" id="CAJVQA010011754">
    <property type="protein sequence ID" value="CAG8710532.1"/>
    <property type="molecule type" value="Genomic_DNA"/>
</dbReference>
<feature type="non-terminal residue" evidence="1">
    <location>
        <position position="42"/>
    </location>
</feature>
<evidence type="ECO:0000313" key="2">
    <source>
        <dbReference type="Proteomes" id="UP000789759"/>
    </source>
</evidence>
<accession>A0A9N9N7G6</accession>
<gene>
    <name evidence="1" type="ORF">CPELLU_LOCUS12304</name>
</gene>
<dbReference type="AlphaFoldDB" id="A0A9N9N7G6"/>
<sequence length="42" mass="4744">MFSGGSKLFPSTKSILDEKFTDIELQDITVEDIIQKLEIANE</sequence>
<organism evidence="1 2">
    <name type="scientific">Cetraspora pellucida</name>
    <dbReference type="NCBI Taxonomy" id="1433469"/>
    <lineage>
        <taxon>Eukaryota</taxon>
        <taxon>Fungi</taxon>
        <taxon>Fungi incertae sedis</taxon>
        <taxon>Mucoromycota</taxon>
        <taxon>Glomeromycotina</taxon>
        <taxon>Glomeromycetes</taxon>
        <taxon>Diversisporales</taxon>
        <taxon>Gigasporaceae</taxon>
        <taxon>Cetraspora</taxon>
    </lineage>
</organism>
<comment type="caution">
    <text evidence="1">The sequence shown here is derived from an EMBL/GenBank/DDBJ whole genome shotgun (WGS) entry which is preliminary data.</text>
</comment>
<protein>
    <submittedName>
        <fullName evidence="1">3962_t:CDS:1</fullName>
    </submittedName>
</protein>
<reference evidence="1" key="1">
    <citation type="submission" date="2021-06" db="EMBL/GenBank/DDBJ databases">
        <authorList>
            <person name="Kallberg Y."/>
            <person name="Tangrot J."/>
            <person name="Rosling A."/>
        </authorList>
    </citation>
    <scope>NUCLEOTIDE SEQUENCE</scope>
    <source>
        <strain evidence="1">FL966</strain>
    </source>
</reference>
<dbReference type="Proteomes" id="UP000789759">
    <property type="component" value="Unassembled WGS sequence"/>
</dbReference>
<name>A0A9N9N7G6_9GLOM</name>